<feature type="compositionally biased region" description="Pro residues" evidence="10">
    <location>
        <begin position="330"/>
        <end position="342"/>
    </location>
</feature>
<keyword evidence="3" id="KW-0963">Cytoplasm</keyword>
<accession>A0ABR4IKV1</accession>
<feature type="compositionally biased region" description="Basic residues" evidence="10">
    <location>
        <begin position="708"/>
        <end position="718"/>
    </location>
</feature>
<gene>
    <name evidence="12" type="ORF">BDW59DRAFT_170918</name>
</gene>
<dbReference type="PROSITE" id="PS51821">
    <property type="entry name" value="VELVET"/>
    <property type="match status" value="1"/>
</dbReference>
<feature type="compositionally biased region" description="Polar residues" evidence="10">
    <location>
        <begin position="598"/>
        <end position="609"/>
    </location>
</feature>
<feature type="compositionally biased region" description="Basic and acidic residues" evidence="10">
    <location>
        <begin position="1046"/>
        <end position="1055"/>
    </location>
</feature>
<feature type="compositionally biased region" description="Pro residues" evidence="10">
    <location>
        <begin position="306"/>
        <end position="320"/>
    </location>
</feature>
<feature type="compositionally biased region" description="Basic and acidic residues" evidence="10">
    <location>
        <begin position="516"/>
        <end position="528"/>
    </location>
</feature>
<sequence length="1267" mass="140835">MAARAAPPPPINETEHSVSRITRDGKKITYKLNVMQQPERARACGAGAKSSADRRPVDPPPVVEMRIFESDPQDDTHKTDITFAYNANFFLFATLETARPMAQGRLAPAPSCPVLTGVPVAGVAYLDRPSQAGYFIFPDLSVRHEGVYRLSFHLFEQTKDHKDATQGTKLPSPLVPGKLSAPQQFLDFRLEVVSVPFTVYSAKKFPGLTTSTHLSRIIAEQGCRVRIRRDVRMRRRGDKRADNYDYDEERVYSNRHSDRFATPDGYSNPTERPRSTSISTVDYKYDSYPNQAYPRPRNQVYTRQIPPVPVPSSTPIPVTAPVPIAAPHSTPSPAPGPSPALPSAPIAAHPPLHTTPYQSHLSFGSTQTQYPAPQMSHGPQPAAVPTNIYSPRPSISHGRNPSIANEYEPSANHPYPHQRLPNERPSYSQPPTALAPLRLPNSHAMQSGEGHHSLEHIGFPRAQTPSNIVTSLPSLKSLSEFPPASSQPPSSIGSSPGNDYGASRGFWETNQTLSKRTHEDTFGRDDRPLFNGMRPDTEFCAGDMQRRPSIDSRIPQFPSARDMLDKMAYKRANGRMMSFASLRPPDRSVDTDHHEANHQLQRSLESTCRSPDARTASYPSRKHGWSASRASPESDLLSEVSGQFDDAEEDYHYSPLPEHTGVVPAVGDCSLSMHSVKRRRSNDWPRQSADDNESGARKNHSSTSRPRWPFHYHGRHAGSAHGSPRSPRHGRSGRRSRFVEGHMNDTVSEKPPSIFLRHGGSHETVHVNRRQSGIFRFGKAIASAFTPFGGWGSVSEIWRNSQDGNRPREDTNDRLRQAELAYEELKRSGYQGAIKGSYMQSLGADAGLPDETWRAIQEKMNYGSGGGRHSRQSSGHTPSHQGSVSGSSLRPSFPDLRKAKSSLGIASKRQDGMSSLLQHPDGHGQEVRRQKSRREMQRQAKLLKRVSDLEDKLERARRELRELTGEEELLARSIQDERPFQRKFVPGALPSLPSERLLYEPEPTTPLSPPAENVHRDTEAEAPEKGPWRIASQESRSRSASRKRKSPDPESRKTEPTQQAPPPCSPHQTPASASVEPEPEAAKTPPSRKAKLPKTARGDSPGSVERKQKQMRSPAAENTSPAEESISRPLRSTNPRNGSATPVVRVKRGRVDLRSLNSPGPNCNENKENETQQDDENDDDGNTKLDGDEQQDHEFGQNTPTSTSTYGRRKAKYNHIPPVPPLPKDLAATAARVDRRLAREMGKRRVQTERDEIGAEGVDFQWPEDIF</sequence>
<feature type="region of interest" description="Disordered" evidence="10">
    <location>
        <begin position="479"/>
        <end position="531"/>
    </location>
</feature>
<evidence type="ECO:0000313" key="13">
    <source>
        <dbReference type="Proteomes" id="UP001610335"/>
    </source>
</evidence>
<evidence type="ECO:0000256" key="1">
    <source>
        <dbReference type="ARBA" id="ARBA00004123"/>
    </source>
</evidence>
<evidence type="ECO:0000256" key="7">
    <source>
        <dbReference type="ARBA" id="ARBA00038005"/>
    </source>
</evidence>
<dbReference type="Pfam" id="PF11754">
    <property type="entry name" value="Velvet"/>
    <property type="match status" value="2"/>
</dbReference>
<feature type="region of interest" description="Disordered" evidence="10">
    <location>
        <begin position="861"/>
        <end position="895"/>
    </location>
</feature>
<feature type="domain" description="Velvet" evidence="11">
    <location>
        <begin position="25"/>
        <end position="228"/>
    </location>
</feature>
<feature type="compositionally biased region" description="Acidic residues" evidence="10">
    <location>
        <begin position="1171"/>
        <end position="1180"/>
    </location>
</feature>
<evidence type="ECO:0000256" key="10">
    <source>
        <dbReference type="SAM" id="MobiDB-lite"/>
    </source>
</evidence>
<feature type="compositionally biased region" description="Basic and acidic residues" evidence="10">
    <location>
        <begin position="1181"/>
        <end position="1195"/>
    </location>
</feature>
<keyword evidence="13" id="KW-1185">Reference proteome</keyword>
<feature type="compositionally biased region" description="Polar residues" evidence="10">
    <location>
        <begin position="1196"/>
        <end position="1206"/>
    </location>
</feature>
<evidence type="ECO:0000256" key="9">
    <source>
        <dbReference type="ARBA" id="ARBA00043152"/>
    </source>
</evidence>
<feature type="compositionally biased region" description="Low complexity" evidence="10">
    <location>
        <begin position="343"/>
        <end position="352"/>
    </location>
</feature>
<keyword evidence="4" id="KW-0805">Transcription regulation</keyword>
<reference evidence="12 13" key="1">
    <citation type="submission" date="2024-07" db="EMBL/GenBank/DDBJ databases">
        <title>Section-level genome sequencing and comparative genomics of Aspergillus sections Usti and Cavernicolus.</title>
        <authorList>
            <consortium name="Lawrence Berkeley National Laboratory"/>
            <person name="Nybo J.L."/>
            <person name="Vesth T.C."/>
            <person name="Theobald S."/>
            <person name="Frisvad J.C."/>
            <person name="Larsen T.O."/>
            <person name="Kjaerboelling I."/>
            <person name="Rothschild-Mancinelli K."/>
            <person name="Lyhne E.K."/>
            <person name="Kogle M.E."/>
            <person name="Barry K."/>
            <person name="Clum A."/>
            <person name="Na H."/>
            <person name="Ledsgaard L."/>
            <person name="Lin J."/>
            <person name="Lipzen A."/>
            <person name="Kuo A."/>
            <person name="Riley R."/>
            <person name="Mondo S."/>
            <person name="LaButti K."/>
            <person name="Haridas S."/>
            <person name="Pangalinan J."/>
            <person name="Salamov A.A."/>
            <person name="Simmons B.A."/>
            <person name="Magnuson J.K."/>
            <person name="Chen J."/>
            <person name="Drula E."/>
            <person name="Henrissat B."/>
            <person name="Wiebenga A."/>
            <person name="Lubbers R.J."/>
            <person name="Gomes A.C."/>
            <person name="Makela M.R."/>
            <person name="Stajich J."/>
            <person name="Grigoriev I.V."/>
            <person name="Mortensen U.H."/>
            <person name="De vries R.P."/>
            <person name="Baker S.E."/>
            <person name="Andersen M.R."/>
        </authorList>
    </citation>
    <scope>NUCLEOTIDE SEQUENCE [LARGE SCALE GENOMIC DNA]</scope>
    <source>
        <strain evidence="12 13">CBS 600.67</strain>
    </source>
</reference>
<feature type="compositionally biased region" description="Polar residues" evidence="10">
    <location>
        <begin position="265"/>
        <end position="280"/>
    </location>
</feature>
<organism evidence="12 13">
    <name type="scientific">Aspergillus cavernicola</name>
    <dbReference type="NCBI Taxonomy" id="176166"/>
    <lineage>
        <taxon>Eukaryota</taxon>
        <taxon>Fungi</taxon>
        <taxon>Dikarya</taxon>
        <taxon>Ascomycota</taxon>
        <taxon>Pezizomycotina</taxon>
        <taxon>Eurotiomycetes</taxon>
        <taxon>Eurotiomycetidae</taxon>
        <taxon>Eurotiales</taxon>
        <taxon>Aspergillaceae</taxon>
        <taxon>Aspergillus</taxon>
        <taxon>Aspergillus subgen. Nidulantes</taxon>
    </lineage>
</organism>
<dbReference type="PANTHER" id="PTHR33572">
    <property type="entry name" value="SPORE DEVELOPMENT REGULATOR VOSA"/>
    <property type="match status" value="1"/>
</dbReference>
<comment type="subcellular location">
    <subcellularLocation>
        <location evidence="2">Cytoplasm</location>
    </subcellularLocation>
    <subcellularLocation>
        <location evidence="1">Nucleus</location>
    </subcellularLocation>
</comment>
<evidence type="ECO:0000256" key="2">
    <source>
        <dbReference type="ARBA" id="ARBA00004496"/>
    </source>
</evidence>
<dbReference type="Proteomes" id="UP001610335">
    <property type="component" value="Unassembled WGS sequence"/>
</dbReference>
<evidence type="ECO:0000313" key="12">
    <source>
        <dbReference type="EMBL" id="KAL2828399.1"/>
    </source>
</evidence>
<feature type="region of interest" description="Disordered" evidence="10">
    <location>
        <begin position="970"/>
        <end position="1225"/>
    </location>
</feature>
<dbReference type="EMBL" id="JBFXLS010000020">
    <property type="protein sequence ID" value="KAL2828399.1"/>
    <property type="molecule type" value="Genomic_DNA"/>
</dbReference>
<comment type="caution">
    <text evidence="12">The sequence shown here is derived from an EMBL/GenBank/DDBJ whole genome shotgun (WGS) entry which is preliminary data.</text>
</comment>
<dbReference type="InterPro" id="IPR021740">
    <property type="entry name" value="Velvet"/>
</dbReference>
<name>A0ABR4IKV1_9EURO</name>
<feature type="compositionally biased region" description="Polar residues" evidence="10">
    <location>
        <begin position="355"/>
        <end position="371"/>
    </location>
</feature>
<keyword evidence="6" id="KW-0539">Nucleus</keyword>
<feature type="region of interest" description="Disordered" evidence="10">
    <location>
        <begin position="255"/>
        <end position="452"/>
    </location>
</feature>
<feature type="compositionally biased region" description="Polar residues" evidence="10">
    <location>
        <begin position="1130"/>
        <end position="1140"/>
    </location>
</feature>
<dbReference type="InterPro" id="IPR038491">
    <property type="entry name" value="Velvet_dom_sf"/>
</dbReference>
<evidence type="ECO:0000256" key="6">
    <source>
        <dbReference type="ARBA" id="ARBA00023242"/>
    </source>
</evidence>
<evidence type="ECO:0000256" key="3">
    <source>
        <dbReference type="ARBA" id="ARBA00022490"/>
    </source>
</evidence>
<protein>
    <recommendedName>
        <fullName evidence="8">Developmental and secondary metabolism regulator veA</fullName>
    </recommendedName>
    <alternativeName>
        <fullName evidence="9">Velvet complex subunit A</fullName>
    </alternativeName>
</protein>
<feature type="region of interest" description="Disordered" evidence="10">
    <location>
        <begin position="674"/>
        <end position="753"/>
    </location>
</feature>
<evidence type="ECO:0000256" key="4">
    <source>
        <dbReference type="ARBA" id="ARBA00023015"/>
    </source>
</evidence>
<feature type="compositionally biased region" description="Basic residues" evidence="10">
    <location>
        <begin position="726"/>
        <end position="736"/>
    </location>
</feature>
<feature type="compositionally biased region" description="Basic and acidic residues" evidence="10">
    <location>
        <begin position="586"/>
        <end position="597"/>
    </location>
</feature>
<feature type="compositionally biased region" description="Low complexity" evidence="10">
    <location>
        <begin position="479"/>
        <end position="496"/>
    </location>
</feature>
<evidence type="ECO:0000256" key="8">
    <source>
        <dbReference type="ARBA" id="ARBA00041053"/>
    </source>
</evidence>
<feature type="compositionally biased region" description="Basic and acidic residues" evidence="10">
    <location>
        <begin position="13"/>
        <end position="23"/>
    </location>
</feature>
<proteinExistence type="inferred from homology"/>
<feature type="region of interest" description="Disordered" evidence="10">
    <location>
        <begin position="1"/>
        <end position="23"/>
    </location>
</feature>
<feature type="region of interest" description="Disordered" evidence="10">
    <location>
        <begin position="913"/>
        <end position="936"/>
    </location>
</feature>
<feature type="compositionally biased region" description="Polar residues" evidence="10">
    <location>
        <begin position="877"/>
        <end position="890"/>
    </location>
</feature>
<evidence type="ECO:0000259" key="11">
    <source>
        <dbReference type="PROSITE" id="PS51821"/>
    </source>
</evidence>
<comment type="similarity">
    <text evidence="7">Belongs to the velvet family. VeA subfamily.</text>
</comment>
<dbReference type="PANTHER" id="PTHR33572:SF14">
    <property type="entry name" value="DEVELOPMENTAL AND SECONDARY METABOLISM REGULATOR VEA"/>
    <property type="match status" value="1"/>
</dbReference>
<evidence type="ECO:0000256" key="5">
    <source>
        <dbReference type="ARBA" id="ARBA00023163"/>
    </source>
</evidence>
<dbReference type="Gene3D" id="2.60.40.3960">
    <property type="entry name" value="Velvet domain"/>
    <property type="match status" value="1"/>
</dbReference>
<feature type="compositionally biased region" description="Basic and acidic residues" evidence="10">
    <location>
        <begin position="920"/>
        <end position="936"/>
    </location>
</feature>
<feature type="region of interest" description="Disordered" evidence="10">
    <location>
        <begin position="586"/>
        <end position="641"/>
    </location>
</feature>
<feature type="region of interest" description="Disordered" evidence="10">
    <location>
        <begin position="39"/>
        <end position="60"/>
    </location>
</feature>
<feature type="compositionally biased region" description="Basic and acidic residues" evidence="10">
    <location>
        <begin position="1013"/>
        <end position="1027"/>
    </location>
</feature>
<feature type="compositionally biased region" description="Pro residues" evidence="10">
    <location>
        <begin position="1"/>
        <end position="11"/>
    </location>
</feature>
<dbReference type="InterPro" id="IPR037525">
    <property type="entry name" value="Velvet_dom"/>
</dbReference>
<keyword evidence="5" id="KW-0804">Transcription</keyword>